<reference evidence="1 2" key="1">
    <citation type="submission" date="2014-03" db="EMBL/GenBank/DDBJ databases">
        <title>Bradyrhizobium valentinum sp. nov., isolated from effective nodules of Lupinus mariae-josephae, a lupine endemic of basic-lime soils in Eastern Spain.</title>
        <authorList>
            <person name="Duran D."/>
            <person name="Rey L."/>
            <person name="Navarro A."/>
            <person name="Busquets A."/>
            <person name="Imperial J."/>
            <person name="Ruiz-Argueso T."/>
        </authorList>
    </citation>
    <scope>NUCLEOTIDE SEQUENCE [LARGE SCALE GENOMIC DNA]</scope>
    <source>
        <strain evidence="1 2">PAC68</strain>
    </source>
</reference>
<evidence type="ECO:0000313" key="1">
    <source>
        <dbReference type="EMBL" id="KRQ94435.1"/>
    </source>
</evidence>
<gene>
    <name evidence="1" type="ORF">CQ12_32905</name>
</gene>
<dbReference type="OrthoDB" id="8779602at2"/>
<accession>A0A0R3KFS2</accession>
<keyword evidence="2" id="KW-1185">Reference proteome</keyword>
<organism evidence="1 2">
    <name type="scientific">Bradyrhizobium jicamae</name>
    <dbReference type="NCBI Taxonomy" id="280332"/>
    <lineage>
        <taxon>Bacteria</taxon>
        <taxon>Pseudomonadati</taxon>
        <taxon>Pseudomonadota</taxon>
        <taxon>Alphaproteobacteria</taxon>
        <taxon>Hyphomicrobiales</taxon>
        <taxon>Nitrobacteraceae</taxon>
        <taxon>Bradyrhizobium</taxon>
    </lineage>
</organism>
<dbReference type="EMBL" id="LLXZ01000217">
    <property type="protein sequence ID" value="KRQ94435.1"/>
    <property type="molecule type" value="Genomic_DNA"/>
</dbReference>
<sequence length="73" mass="8211">MATQIVMDRTGDTRHTFDIHDRAEVEKAERRFRDLTGAGFTAAVRSGPGEQRVIRSFDPTAEETLFYPRLVGG</sequence>
<evidence type="ECO:0000313" key="2">
    <source>
        <dbReference type="Proteomes" id="UP000050863"/>
    </source>
</evidence>
<dbReference type="RefSeq" id="WP_057840383.1">
    <property type="nucleotide sequence ID" value="NZ_LLXZ01000217.1"/>
</dbReference>
<comment type="caution">
    <text evidence="1">The sequence shown here is derived from an EMBL/GenBank/DDBJ whole genome shotgun (WGS) entry which is preliminary data.</text>
</comment>
<protein>
    <submittedName>
        <fullName evidence="1">Uncharacterized protein</fullName>
    </submittedName>
</protein>
<dbReference type="Proteomes" id="UP000050863">
    <property type="component" value="Unassembled WGS sequence"/>
</dbReference>
<proteinExistence type="predicted"/>
<dbReference type="AlphaFoldDB" id="A0A0R3KFS2"/>
<name>A0A0R3KFS2_9BRAD</name>